<protein>
    <submittedName>
        <fullName evidence="1">Uncharacterized protein</fullName>
    </submittedName>
</protein>
<accession>A0A2P2JP32</accession>
<sequence length="17" mass="1916">MLISPKVAQFKQTVVIN</sequence>
<proteinExistence type="predicted"/>
<reference evidence="1" key="1">
    <citation type="submission" date="2018-02" db="EMBL/GenBank/DDBJ databases">
        <title>Rhizophora mucronata_Transcriptome.</title>
        <authorList>
            <person name="Meera S.P."/>
            <person name="Sreeshan A."/>
            <person name="Augustine A."/>
        </authorList>
    </citation>
    <scope>NUCLEOTIDE SEQUENCE</scope>
    <source>
        <tissue evidence="1">Leaf</tissue>
    </source>
</reference>
<dbReference type="EMBL" id="GGEC01014745">
    <property type="protein sequence ID" value="MBW95228.1"/>
    <property type="molecule type" value="Transcribed_RNA"/>
</dbReference>
<evidence type="ECO:0000313" key="1">
    <source>
        <dbReference type="EMBL" id="MBW95228.1"/>
    </source>
</evidence>
<organism evidence="1">
    <name type="scientific">Rhizophora mucronata</name>
    <name type="common">Asiatic mangrove</name>
    <dbReference type="NCBI Taxonomy" id="61149"/>
    <lineage>
        <taxon>Eukaryota</taxon>
        <taxon>Viridiplantae</taxon>
        <taxon>Streptophyta</taxon>
        <taxon>Embryophyta</taxon>
        <taxon>Tracheophyta</taxon>
        <taxon>Spermatophyta</taxon>
        <taxon>Magnoliopsida</taxon>
        <taxon>eudicotyledons</taxon>
        <taxon>Gunneridae</taxon>
        <taxon>Pentapetalae</taxon>
        <taxon>rosids</taxon>
        <taxon>fabids</taxon>
        <taxon>Malpighiales</taxon>
        <taxon>Rhizophoraceae</taxon>
        <taxon>Rhizophora</taxon>
    </lineage>
</organism>
<dbReference type="AlphaFoldDB" id="A0A2P2JP32"/>
<name>A0A2P2JP32_RHIMU</name>